<reference evidence="5 6" key="1">
    <citation type="submission" date="2020-06" db="EMBL/GenBank/DDBJ databases">
        <authorList>
            <person name="Criscuolo A."/>
        </authorList>
    </citation>
    <scope>NUCLEOTIDE SEQUENCE [LARGE SCALE GENOMIC DNA]</scope>
    <source>
        <strain evidence="6">CIP 111411</strain>
    </source>
</reference>
<evidence type="ECO:0000313" key="5">
    <source>
        <dbReference type="EMBL" id="CAD0002505.1"/>
    </source>
</evidence>
<dbReference type="AlphaFoldDB" id="A0A6V6YSP2"/>
<comment type="caution">
    <text evidence="5">The sequence shown here is derived from an EMBL/GenBank/DDBJ whole genome shotgun (WGS) entry which is preliminary data.</text>
</comment>
<keyword evidence="3" id="KW-0045">Antibiotic biosynthesis</keyword>
<dbReference type="Gene3D" id="3.60.130.10">
    <property type="entry name" value="Clavaminate synthase-like"/>
    <property type="match status" value="1"/>
</dbReference>
<evidence type="ECO:0000313" key="6">
    <source>
        <dbReference type="Proteomes" id="UP000530060"/>
    </source>
</evidence>
<dbReference type="Proteomes" id="UP000530060">
    <property type="component" value="Unassembled WGS sequence"/>
</dbReference>
<evidence type="ECO:0000259" key="4">
    <source>
        <dbReference type="Pfam" id="PF02668"/>
    </source>
</evidence>
<dbReference type="GO" id="GO:0017000">
    <property type="term" value="P:antibiotic biosynthetic process"/>
    <property type="evidence" value="ECO:0007669"/>
    <property type="project" value="UniProtKB-KW"/>
</dbReference>
<evidence type="ECO:0000256" key="2">
    <source>
        <dbReference type="ARBA" id="ARBA00023002"/>
    </source>
</evidence>
<name>A0A6V6YSP2_9FLAO</name>
<keyword evidence="6" id="KW-1185">Reference proteome</keyword>
<proteinExistence type="predicted"/>
<comment type="cofactor">
    <cofactor evidence="1">
        <name>Fe(2+)</name>
        <dbReference type="ChEBI" id="CHEBI:29033"/>
    </cofactor>
</comment>
<feature type="domain" description="TauD/TfdA-like" evidence="4">
    <location>
        <begin position="20"/>
        <end position="231"/>
    </location>
</feature>
<dbReference type="PANTHER" id="PTHR10696:SF56">
    <property type="entry name" value="TAUD_TFDA-LIKE DOMAIN-CONTAINING PROTEIN"/>
    <property type="match status" value="1"/>
</dbReference>
<dbReference type="EMBL" id="CAIJDP010000060">
    <property type="protein sequence ID" value="CAD0002505.1"/>
    <property type="molecule type" value="Genomic_DNA"/>
</dbReference>
<dbReference type="InterPro" id="IPR003819">
    <property type="entry name" value="TauD/TfdA-like"/>
</dbReference>
<sequence length="236" mass="27633">MEVLDLLTSFDFEKDFNSQNIIKTLQKGKTIVLIENFPLLDHEFQSFINSIGDSVKENRNNCRQDIFDVKISKQNNFFTSIAASAFAFPLHTDCADFDVIPNCVGFLCVEPAIKEQGANNFVFLRKIINQLSENVIHNLLHKKWKFRNQYRSILSGNNGNYHICYDRITMESFSEINEKEIEELNNLDKIFEANSFKIKLKKQDLVLFRNDLLLHGRDEIDIDSKRLIKRIRFNMN</sequence>
<evidence type="ECO:0000256" key="3">
    <source>
        <dbReference type="ARBA" id="ARBA00023194"/>
    </source>
</evidence>
<organism evidence="5 6">
    <name type="scientific">Flavobacterium salmonis</name>
    <dbReference type="NCBI Taxonomy" id="2654844"/>
    <lineage>
        <taxon>Bacteria</taxon>
        <taxon>Pseudomonadati</taxon>
        <taxon>Bacteroidota</taxon>
        <taxon>Flavobacteriia</taxon>
        <taxon>Flavobacteriales</taxon>
        <taxon>Flavobacteriaceae</taxon>
        <taxon>Flavobacterium</taxon>
    </lineage>
</organism>
<accession>A0A6V6YSP2</accession>
<protein>
    <recommendedName>
        <fullName evidence="4">TauD/TfdA-like domain-containing protein</fullName>
    </recommendedName>
</protein>
<keyword evidence="2" id="KW-0560">Oxidoreductase</keyword>
<dbReference type="RefSeq" id="WP_180908270.1">
    <property type="nucleotide sequence ID" value="NZ_CAIJDP010000060.1"/>
</dbReference>
<dbReference type="SUPFAM" id="SSF51197">
    <property type="entry name" value="Clavaminate synthase-like"/>
    <property type="match status" value="1"/>
</dbReference>
<dbReference type="PANTHER" id="PTHR10696">
    <property type="entry name" value="GAMMA-BUTYROBETAINE HYDROXYLASE-RELATED"/>
    <property type="match status" value="1"/>
</dbReference>
<gene>
    <name evidence="5" type="ORF">FLAT13_01172</name>
</gene>
<dbReference type="GO" id="GO:0016706">
    <property type="term" value="F:2-oxoglutarate-dependent dioxygenase activity"/>
    <property type="evidence" value="ECO:0007669"/>
    <property type="project" value="UniProtKB-ARBA"/>
</dbReference>
<dbReference type="InterPro" id="IPR050411">
    <property type="entry name" value="AlphaKG_dependent_hydroxylases"/>
</dbReference>
<dbReference type="InterPro" id="IPR042098">
    <property type="entry name" value="TauD-like_sf"/>
</dbReference>
<evidence type="ECO:0000256" key="1">
    <source>
        <dbReference type="ARBA" id="ARBA00001954"/>
    </source>
</evidence>
<dbReference type="Pfam" id="PF02668">
    <property type="entry name" value="TauD"/>
    <property type="match status" value="1"/>
</dbReference>